<dbReference type="EMBL" id="CP119312">
    <property type="protein sequence ID" value="WEK04127.1"/>
    <property type="molecule type" value="Genomic_DNA"/>
</dbReference>
<sequence>MQQQHRISSGALVLRDDKILLVRHFRAGHHDFWIAPGGGVDGDEELARAAERETFEEAGINVIATRLAYIDEGWSDKLRILKFWFLADYMSGEVNVGANPASNESIVEAGWFPLDALPEGHIFPEPLRTRFTRDLAAGFPGAVKLPLRKLLF</sequence>
<proteinExistence type="predicted"/>
<organism evidence="4 5">
    <name type="scientific">Candidatus Devosia phytovorans</name>
    <dbReference type="NCBI Taxonomy" id="3121372"/>
    <lineage>
        <taxon>Bacteria</taxon>
        <taxon>Pseudomonadati</taxon>
        <taxon>Pseudomonadota</taxon>
        <taxon>Alphaproteobacteria</taxon>
        <taxon>Hyphomicrobiales</taxon>
        <taxon>Devosiaceae</taxon>
        <taxon>Devosia</taxon>
    </lineage>
</organism>
<comment type="cofactor">
    <cofactor evidence="1">
        <name>Mg(2+)</name>
        <dbReference type="ChEBI" id="CHEBI:18420"/>
    </cofactor>
</comment>
<dbReference type="GO" id="GO:0016787">
    <property type="term" value="F:hydrolase activity"/>
    <property type="evidence" value="ECO:0007669"/>
    <property type="project" value="UniProtKB-KW"/>
</dbReference>
<evidence type="ECO:0000256" key="1">
    <source>
        <dbReference type="ARBA" id="ARBA00001946"/>
    </source>
</evidence>
<dbReference type="Proteomes" id="UP001217476">
    <property type="component" value="Chromosome"/>
</dbReference>
<gene>
    <name evidence="4" type="ORF">P0Y65_18385</name>
</gene>
<dbReference type="PROSITE" id="PS51462">
    <property type="entry name" value="NUDIX"/>
    <property type="match status" value="1"/>
</dbReference>
<dbReference type="SUPFAM" id="SSF55811">
    <property type="entry name" value="Nudix"/>
    <property type="match status" value="1"/>
</dbReference>
<dbReference type="Pfam" id="PF00293">
    <property type="entry name" value="NUDIX"/>
    <property type="match status" value="1"/>
</dbReference>
<keyword evidence="2 4" id="KW-0378">Hydrolase</keyword>
<evidence type="ECO:0000259" key="3">
    <source>
        <dbReference type="PROSITE" id="PS51462"/>
    </source>
</evidence>
<evidence type="ECO:0000256" key="2">
    <source>
        <dbReference type="ARBA" id="ARBA00022801"/>
    </source>
</evidence>
<protein>
    <submittedName>
        <fullName evidence="4">NUDIX hydrolase</fullName>
    </submittedName>
</protein>
<dbReference type="PANTHER" id="PTHR43046:SF16">
    <property type="entry name" value="ADP-RIBOSE PYROPHOSPHATASE YJHB-RELATED"/>
    <property type="match status" value="1"/>
</dbReference>
<evidence type="ECO:0000313" key="4">
    <source>
        <dbReference type="EMBL" id="WEK04127.1"/>
    </source>
</evidence>
<name>A0AAJ5VV43_9HYPH</name>
<dbReference type="InterPro" id="IPR020084">
    <property type="entry name" value="NUDIX_hydrolase_CS"/>
</dbReference>
<dbReference type="AlphaFoldDB" id="A0AAJ5VV43"/>
<dbReference type="Gene3D" id="3.90.79.10">
    <property type="entry name" value="Nucleoside Triphosphate Pyrophosphohydrolase"/>
    <property type="match status" value="1"/>
</dbReference>
<dbReference type="PROSITE" id="PS00893">
    <property type="entry name" value="NUDIX_BOX"/>
    <property type="match status" value="1"/>
</dbReference>
<reference evidence="4" key="1">
    <citation type="submission" date="2023-03" db="EMBL/GenBank/DDBJ databases">
        <title>Andean soil-derived lignocellulolytic bacterial consortium as a source of novel taxa and putative plastic-active enzymes.</title>
        <authorList>
            <person name="Diaz-Garcia L."/>
            <person name="Chuvochina M."/>
            <person name="Feuerriegel G."/>
            <person name="Bunk B."/>
            <person name="Sproer C."/>
            <person name="Streit W.R."/>
            <person name="Rodriguez L.M."/>
            <person name="Overmann J."/>
            <person name="Jimenez D.J."/>
        </authorList>
    </citation>
    <scope>NUCLEOTIDE SEQUENCE</scope>
    <source>
        <strain evidence="4">MAG 4196</strain>
    </source>
</reference>
<accession>A0AAJ5VV43</accession>
<dbReference type="InterPro" id="IPR000086">
    <property type="entry name" value="NUDIX_hydrolase_dom"/>
</dbReference>
<dbReference type="InterPro" id="IPR015797">
    <property type="entry name" value="NUDIX_hydrolase-like_dom_sf"/>
</dbReference>
<dbReference type="PANTHER" id="PTHR43046">
    <property type="entry name" value="GDP-MANNOSE MANNOSYL HYDROLASE"/>
    <property type="match status" value="1"/>
</dbReference>
<evidence type="ECO:0000313" key="5">
    <source>
        <dbReference type="Proteomes" id="UP001217476"/>
    </source>
</evidence>
<feature type="domain" description="Nudix hydrolase" evidence="3">
    <location>
        <begin position="4"/>
        <end position="137"/>
    </location>
</feature>